<evidence type="ECO:0000313" key="4">
    <source>
        <dbReference type="Proteomes" id="UP000273159"/>
    </source>
</evidence>
<dbReference type="InterPro" id="IPR036641">
    <property type="entry name" value="HPT_dom_sf"/>
</dbReference>
<dbReference type="SUPFAM" id="SSF47226">
    <property type="entry name" value="Histidine-containing phosphotransfer domain, HPT domain"/>
    <property type="match status" value="1"/>
</dbReference>
<sequence length="134" mass="14826">MTQPDGYARPLLDPAVLERLRDELEDDESVWKVFVEDFIAQLPQRLQRVRLTLTTGDAKGAMDAILSLKTSSQMVGAERLAGLASDLEQSLRQEAGTTDPAVALPLLAANHLRRIKQCAQRTINVLQNHLQQGP</sequence>
<dbReference type="InterPro" id="IPR008207">
    <property type="entry name" value="Sig_transdc_His_kin_Hpt_dom"/>
</dbReference>
<evidence type="ECO:0000313" key="3">
    <source>
        <dbReference type="EMBL" id="RKO20939.1"/>
    </source>
</evidence>
<dbReference type="GO" id="GO:0000160">
    <property type="term" value="P:phosphorelay signal transduction system"/>
    <property type="evidence" value="ECO:0007669"/>
    <property type="project" value="InterPro"/>
</dbReference>
<dbReference type="Proteomes" id="UP000273159">
    <property type="component" value="Unassembled WGS sequence"/>
</dbReference>
<dbReference type="EMBL" id="RBNH01000019">
    <property type="protein sequence ID" value="RKO20939.1"/>
    <property type="molecule type" value="Genomic_DNA"/>
</dbReference>
<dbReference type="RefSeq" id="WP_013602401.1">
    <property type="nucleotide sequence ID" value="NZ_RBNH01000019.1"/>
</dbReference>
<feature type="domain" description="HPt" evidence="2">
    <location>
        <begin position="27"/>
        <end position="129"/>
    </location>
</feature>
<dbReference type="OMA" id="MSEYDEC"/>
<evidence type="ECO:0000256" key="1">
    <source>
        <dbReference type="PROSITE-ProRule" id="PRU00110"/>
    </source>
</evidence>
<evidence type="ECO:0000259" key="2">
    <source>
        <dbReference type="PROSITE" id="PS50894"/>
    </source>
</evidence>
<name>A0A3B0FM17_PSEPS</name>
<protein>
    <submittedName>
        <fullName evidence="3">Hpt domain-containing protein</fullName>
    </submittedName>
</protein>
<dbReference type="AlphaFoldDB" id="A0A3B0FM17"/>
<dbReference type="PROSITE" id="PS50894">
    <property type="entry name" value="HPT"/>
    <property type="match status" value="1"/>
</dbReference>
<proteinExistence type="predicted"/>
<organism evidence="3 4">
    <name type="scientific">Pseudarthrobacter phenanthrenivorans</name>
    <name type="common">Arthrobacter phenanthrenivorans</name>
    <dbReference type="NCBI Taxonomy" id="361575"/>
    <lineage>
        <taxon>Bacteria</taxon>
        <taxon>Bacillati</taxon>
        <taxon>Actinomycetota</taxon>
        <taxon>Actinomycetes</taxon>
        <taxon>Micrococcales</taxon>
        <taxon>Micrococcaceae</taxon>
        <taxon>Pseudarthrobacter</taxon>
    </lineage>
</organism>
<reference evidence="4" key="2">
    <citation type="submission" date="2018-10" db="EMBL/GenBank/DDBJ databases">
        <authorList>
            <person name="Wang Y."/>
            <person name="Wang J."/>
            <person name="Yang X."/>
            <person name="Wang Z."/>
            <person name="Huang Y."/>
        </authorList>
    </citation>
    <scope>NUCLEOTIDE SEQUENCE [LARGE SCALE GENOMIC DNA]</scope>
    <source>
        <strain evidence="4">J015</strain>
    </source>
</reference>
<reference evidence="3 4" key="1">
    <citation type="submission" date="2018-10" db="EMBL/GenBank/DDBJ databases">
        <title>Genome-guide identification and characterization of bacteria that degrade polycyclic aromatic hydrocarbons and resist hexavalent chromium simultaneously.</title>
        <authorList>
            <person name="Feng H."/>
        </authorList>
    </citation>
    <scope>NUCLEOTIDE SEQUENCE [LARGE SCALE GENOMIC DNA]</scope>
    <source>
        <strain evidence="3 4">J015</strain>
    </source>
</reference>
<dbReference type="Pfam" id="PF01627">
    <property type="entry name" value="Hpt"/>
    <property type="match status" value="1"/>
</dbReference>
<accession>A0A3B0FM17</accession>
<comment type="caution">
    <text evidence="3">The sequence shown here is derived from an EMBL/GenBank/DDBJ whole genome shotgun (WGS) entry which is preliminary data.</text>
</comment>
<dbReference type="Gene3D" id="1.20.120.160">
    <property type="entry name" value="HPT domain"/>
    <property type="match status" value="1"/>
</dbReference>
<comment type="caution">
    <text evidence="1">Lacks conserved residue(s) required for the propagation of feature annotation.</text>
</comment>
<gene>
    <name evidence="3" type="ORF">D7Z96_17175</name>
</gene>